<dbReference type="Pfam" id="PF00350">
    <property type="entry name" value="Dynamin_N"/>
    <property type="match status" value="1"/>
</dbReference>
<dbReference type="GO" id="GO:0008017">
    <property type="term" value="F:microtubule binding"/>
    <property type="evidence" value="ECO:0007669"/>
    <property type="project" value="TreeGrafter"/>
</dbReference>
<dbReference type="GO" id="GO:0005886">
    <property type="term" value="C:plasma membrane"/>
    <property type="evidence" value="ECO:0007669"/>
    <property type="project" value="TreeGrafter"/>
</dbReference>
<reference evidence="6" key="1">
    <citation type="journal article" date="2020" name="Stud. Mycol.">
        <title>101 Dothideomycetes genomes: a test case for predicting lifestyles and emergence of pathogens.</title>
        <authorList>
            <person name="Haridas S."/>
            <person name="Albert R."/>
            <person name="Binder M."/>
            <person name="Bloem J."/>
            <person name="Labutti K."/>
            <person name="Salamov A."/>
            <person name="Andreopoulos B."/>
            <person name="Baker S."/>
            <person name="Barry K."/>
            <person name="Bills G."/>
            <person name="Bluhm B."/>
            <person name="Cannon C."/>
            <person name="Castanera R."/>
            <person name="Culley D."/>
            <person name="Daum C."/>
            <person name="Ezra D."/>
            <person name="Gonzalez J."/>
            <person name="Henrissat B."/>
            <person name="Kuo A."/>
            <person name="Liang C."/>
            <person name="Lipzen A."/>
            <person name="Lutzoni F."/>
            <person name="Magnuson J."/>
            <person name="Mondo S."/>
            <person name="Nolan M."/>
            <person name="Ohm R."/>
            <person name="Pangilinan J."/>
            <person name="Park H.-J."/>
            <person name="Ramirez L."/>
            <person name="Alfaro M."/>
            <person name="Sun H."/>
            <person name="Tritt A."/>
            <person name="Yoshinaga Y."/>
            <person name="Zwiers L.-H."/>
            <person name="Turgeon B."/>
            <person name="Goodwin S."/>
            <person name="Spatafora J."/>
            <person name="Crous P."/>
            <person name="Grigoriev I."/>
        </authorList>
    </citation>
    <scope>NUCLEOTIDE SEQUENCE</scope>
    <source>
        <strain evidence="6">CBS 130266</strain>
    </source>
</reference>
<dbReference type="AlphaFoldDB" id="A0A9P4NYX8"/>
<dbReference type="EMBL" id="MU007017">
    <property type="protein sequence ID" value="KAF2434192.1"/>
    <property type="molecule type" value="Genomic_DNA"/>
</dbReference>
<dbReference type="Pfam" id="PF01031">
    <property type="entry name" value="Dynamin_M"/>
    <property type="match status" value="1"/>
</dbReference>
<dbReference type="PROSITE" id="PS51718">
    <property type="entry name" value="G_DYNAMIN_2"/>
    <property type="match status" value="1"/>
</dbReference>
<dbReference type="PROSITE" id="PS51388">
    <property type="entry name" value="GED"/>
    <property type="match status" value="1"/>
</dbReference>
<dbReference type="GO" id="GO:0003924">
    <property type="term" value="F:GTPase activity"/>
    <property type="evidence" value="ECO:0007669"/>
    <property type="project" value="InterPro"/>
</dbReference>
<dbReference type="PRINTS" id="PR00195">
    <property type="entry name" value="DYNAMIN"/>
</dbReference>
<dbReference type="InterPro" id="IPR027417">
    <property type="entry name" value="P-loop_NTPase"/>
</dbReference>
<evidence type="ECO:0000256" key="2">
    <source>
        <dbReference type="ARBA" id="ARBA00023134"/>
    </source>
</evidence>
<dbReference type="InterPro" id="IPR003130">
    <property type="entry name" value="GED"/>
</dbReference>
<sequence>MPVRSTPASSALTVQDGLEIMGSTVKKLVHEIKELDHHGISYEVPLPKIVVVGDQSAGKSSLIEAISEIKVPRDTSTCTRCPLQINLVDGGEKWSCVVSLLKNYDFDRNPDTNTPRSPLHPWYLKAASTKVHLTQVERKEDLERVIRQAQYLTLNPDINPSLSAAQFAHLPTTGRMQEFSPNVVCLEITAPGLPNLSFHDLPGVFNQSAKGGKETVELVDRLVCEYIRQENTLILLAVPMESDAENSKASGLLNEIEGANARCIGVLTKPDCLQSADNGDAWRRVLEGVDFPQGHGYFAVKQPDRAALIGGITHDQARILEEQFFASASWTNRFPGFQDRLGTRNLQQALATKLAALIIGCLPRIIQQVQVAVNNIDEELRDLPDPPANALQVVTNILAHFDQTFRQRIDGEKQPNDLSTAWKDIKKTFKQDIISVQRPTLLVNTVGAPQELSRPVKNEYPTNPKSSPLKKPKTHTEVINLDSDTEQEAPVTPSPAKKRKFTLEYAPSSNALKTVFRLDEIRRTLDEFCSSGLPDIVEPKAVDNLILSTLENWHVPTSRLVNALENVLRSALQRTLEETAREWKTTLLFSEIMRISQQVFLRVHVGHLRDMSAPRALRLERTKPITEDTKTMSRYIQEETEHFQNARFKALSETYFDKLDTMTGKETSPHDRERKRQSDREGLKAKIGPDPYDREVRVMAQIRGYYQIASMRFVDNIRQMVEAELFAKFRDGLHNDLQDGLKVHGADCHDYCAKLLDDDPVRTQRRQELKQRKASLEDASCRLKALLDGSRYDTPQSSLEL</sequence>
<dbReference type="Proteomes" id="UP000800235">
    <property type="component" value="Unassembled WGS sequence"/>
</dbReference>
<feature type="domain" description="GED" evidence="4">
    <location>
        <begin position="695"/>
        <end position="791"/>
    </location>
</feature>
<dbReference type="GO" id="GO:0005737">
    <property type="term" value="C:cytoplasm"/>
    <property type="evidence" value="ECO:0007669"/>
    <property type="project" value="TreeGrafter"/>
</dbReference>
<feature type="compositionally biased region" description="Basic and acidic residues" evidence="3">
    <location>
        <begin position="667"/>
        <end position="684"/>
    </location>
</feature>
<feature type="region of interest" description="Disordered" evidence="3">
    <location>
        <begin position="660"/>
        <end position="688"/>
    </location>
</feature>
<dbReference type="Gene3D" id="1.20.120.1240">
    <property type="entry name" value="Dynamin, middle domain"/>
    <property type="match status" value="1"/>
</dbReference>
<keyword evidence="1" id="KW-0547">Nucleotide-binding</keyword>
<evidence type="ECO:0000259" key="5">
    <source>
        <dbReference type="PROSITE" id="PS51718"/>
    </source>
</evidence>
<evidence type="ECO:0000256" key="1">
    <source>
        <dbReference type="ARBA" id="ARBA00022741"/>
    </source>
</evidence>
<dbReference type="InterPro" id="IPR000375">
    <property type="entry name" value="Dynamin_stalk"/>
</dbReference>
<keyword evidence="2" id="KW-0342">GTP-binding</keyword>
<dbReference type="PANTHER" id="PTHR11566:SF131">
    <property type="entry name" value="GTPASE, PUTATIVE (AFU_ORTHOLOGUE AFUA_6G07630)-RELATED"/>
    <property type="match status" value="1"/>
</dbReference>
<proteinExistence type="predicted"/>
<dbReference type="InterPro" id="IPR020850">
    <property type="entry name" value="GED_dom"/>
</dbReference>
<name>A0A9P4NYX8_9PEZI</name>
<dbReference type="Pfam" id="PF02212">
    <property type="entry name" value="GED"/>
    <property type="match status" value="1"/>
</dbReference>
<protein>
    <recommendedName>
        <fullName evidence="8">Dynamin family protein</fullName>
    </recommendedName>
</protein>
<dbReference type="CDD" id="cd08771">
    <property type="entry name" value="DLP_1"/>
    <property type="match status" value="1"/>
</dbReference>
<dbReference type="InterPro" id="IPR022812">
    <property type="entry name" value="Dynamin"/>
</dbReference>
<dbReference type="OrthoDB" id="5061070at2759"/>
<dbReference type="InterPro" id="IPR001401">
    <property type="entry name" value="Dynamin_GTPase"/>
</dbReference>
<keyword evidence="7" id="KW-1185">Reference proteome</keyword>
<dbReference type="SUPFAM" id="SSF52540">
    <property type="entry name" value="P-loop containing nucleoside triphosphate hydrolases"/>
    <property type="match status" value="1"/>
</dbReference>
<dbReference type="GO" id="GO:0005874">
    <property type="term" value="C:microtubule"/>
    <property type="evidence" value="ECO:0007669"/>
    <property type="project" value="TreeGrafter"/>
</dbReference>
<dbReference type="InterPro" id="IPR045063">
    <property type="entry name" value="Dynamin_N"/>
</dbReference>
<dbReference type="InterPro" id="IPR030381">
    <property type="entry name" value="G_DYNAMIN_dom"/>
</dbReference>
<evidence type="ECO:0000256" key="3">
    <source>
        <dbReference type="SAM" id="MobiDB-lite"/>
    </source>
</evidence>
<evidence type="ECO:0000259" key="4">
    <source>
        <dbReference type="PROSITE" id="PS51388"/>
    </source>
</evidence>
<feature type="domain" description="Dynamin-type G" evidence="5">
    <location>
        <begin position="43"/>
        <end position="363"/>
    </location>
</feature>
<comment type="caution">
    <text evidence="6">The sequence shown here is derived from an EMBL/GenBank/DDBJ whole genome shotgun (WGS) entry which is preliminary data.</text>
</comment>
<evidence type="ECO:0008006" key="8">
    <source>
        <dbReference type="Google" id="ProtNLM"/>
    </source>
</evidence>
<evidence type="ECO:0000313" key="7">
    <source>
        <dbReference type="Proteomes" id="UP000800235"/>
    </source>
</evidence>
<organism evidence="6 7">
    <name type="scientific">Tothia fuscella</name>
    <dbReference type="NCBI Taxonomy" id="1048955"/>
    <lineage>
        <taxon>Eukaryota</taxon>
        <taxon>Fungi</taxon>
        <taxon>Dikarya</taxon>
        <taxon>Ascomycota</taxon>
        <taxon>Pezizomycotina</taxon>
        <taxon>Dothideomycetes</taxon>
        <taxon>Pleosporomycetidae</taxon>
        <taxon>Venturiales</taxon>
        <taxon>Cylindrosympodiaceae</taxon>
        <taxon>Tothia</taxon>
    </lineage>
</organism>
<feature type="region of interest" description="Disordered" evidence="3">
    <location>
        <begin position="454"/>
        <end position="474"/>
    </location>
</feature>
<accession>A0A9P4NYX8</accession>
<dbReference type="SMART" id="SM00053">
    <property type="entry name" value="DYNc"/>
    <property type="match status" value="1"/>
</dbReference>
<dbReference type="Gene3D" id="3.40.50.300">
    <property type="entry name" value="P-loop containing nucleotide triphosphate hydrolases"/>
    <property type="match status" value="1"/>
</dbReference>
<gene>
    <name evidence="6" type="ORF">EJ08DRAFT_582410</name>
</gene>
<dbReference type="GO" id="GO:0031623">
    <property type="term" value="P:receptor internalization"/>
    <property type="evidence" value="ECO:0007669"/>
    <property type="project" value="TreeGrafter"/>
</dbReference>
<dbReference type="PANTHER" id="PTHR11566">
    <property type="entry name" value="DYNAMIN"/>
    <property type="match status" value="1"/>
</dbReference>
<evidence type="ECO:0000313" key="6">
    <source>
        <dbReference type="EMBL" id="KAF2434192.1"/>
    </source>
</evidence>
<dbReference type="GO" id="GO:0005525">
    <property type="term" value="F:GTP binding"/>
    <property type="evidence" value="ECO:0007669"/>
    <property type="project" value="InterPro"/>
</dbReference>